<feature type="compositionally biased region" description="Basic and acidic residues" evidence="1">
    <location>
        <begin position="16"/>
        <end position="27"/>
    </location>
</feature>
<dbReference type="SUPFAM" id="SSF56219">
    <property type="entry name" value="DNase I-like"/>
    <property type="match status" value="1"/>
</dbReference>
<accession>A0ABD2N9Z8</accession>
<proteinExistence type="predicted"/>
<feature type="compositionally biased region" description="Pro residues" evidence="1">
    <location>
        <begin position="1"/>
        <end position="13"/>
    </location>
</feature>
<protein>
    <submittedName>
        <fullName evidence="2">Uncharacterized protein</fullName>
    </submittedName>
</protein>
<keyword evidence="3" id="KW-1185">Reference proteome</keyword>
<evidence type="ECO:0000313" key="3">
    <source>
        <dbReference type="Proteomes" id="UP001516400"/>
    </source>
</evidence>
<comment type="caution">
    <text evidence="2">The sequence shown here is derived from an EMBL/GenBank/DDBJ whole genome shotgun (WGS) entry which is preliminary data.</text>
</comment>
<gene>
    <name evidence="2" type="ORF">HHI36_020087</name>
</gene>
<organism evidence="2 3">
    <name type="scientific">Cryptolaemus montrouzieri</name>
    <dbReference type="NCBI Taxonomy" id="559131"/>
    <lineage>
        <taxon>Eukaryota</taxon>
        <taxon>Metazoa</taxon>
        <taxon>Ecdysozoa</taxon>
        <taxon>Arthropoda</taxon>
        <taxon>Hexapoda</taxon>
        <taxon>Insecta</taxon>
        <taxon>Pterygota</taxon>
        <taxon>Neoptera</taxon>
        <taxon>Endopterygota</taxon>
        <taxon>Coleoptera</taxon>
        <taxon>Polyphaga</taxon>
        <taxon>Cucujiformia</taxon>
        <taxon>Coccinelloidea</taxon>
        <taxon>Coccinellidae</taxon>
        <taxon>Scymninae</taxon>
        <taxon>Scymnini</taxon>
        <taxon>Cryptolaemus</taxon>
    </lineage>
</organism>
<evidence type="ECO:0000313" key="2">
    <source>
        <dbReference type="EMBL" id="KAL3275320.1"/>
    </source>
</evidence>
<evidence type="ECO:0000256" key="1">
    <source>
        <dbReference type="SAM" id="MobiDB-lite"/>
    </source>
</evidence>
<reference evidence="2 3" key="1">
    <citation type="journal article" date="2021" name="BMC Biol.">
        <title>Horizontally acquired antibacterial genes associated with adaptive radiation of ladybird beetles.</title>
        <authorList>
            <person name="Li H.S."/>
            <person name="Tang X.F."/>
            <person name="Huang Y.H."/>
            <person name="Xu Z.Y."/>
            <person name="Chen M.L."/>
            <person name="Du X.Y."/>
            <person name="Qiu B.Y."/>
            <person name="Chen P.T."/>
            <person name="Zhang W."/>
            <person name="Slipinski A."/>
            <person name="Escalona H.E."/>
            <person name="Waterhouse R.M."/>
            <person name="Zwick A."/>
            <person name="Pang H."/>
        </authorList>
    </citation>
    <scope>NUCLEOTIDE SEQUENCE [LARGE SCALE GENOMIC DNA]</scope>
    <source>
        <strain evidence="2">SYSU2018</strain>
    </source>
</reference>
<name>A0ABD2N9Z8_9CUCU</name>
<dbReference type="EMBL" id="JABFTP020000083">
    <property type="protein sequence ID" value="KAL3275320.1"/>
    <property type="molecule type" value="Genomic_DNA"/>
</dbReference>
<feature type="region of interest" description="Disordered" evidence="1">
    <location>
        <begin position="1"/>
        <end position="52"/>
    </location>
</feature>
<feature type="non-terminal residue" evidence="2">
    <location>
        <position position="165"/>
    </location>
</feature>
<dbReference type="Proteomes" id="UP001516400">
    <property type="component" value="Unassembled WGS sequence"/>
</dbReference>
<dbReference type="AlphaFoldDB" id="A0ABD2N9Z8"/>
<dbReference type="InterPro" id="IPR036691">
    <property type="entry name" value="Endo/exonu/phosph_ase_sf"/>
</dbReference>
<sequence length="165" mass="18388">MHPRPVLPLPPPLLNGERRRQPKENPRGKFTFSNSNDNGSPVMPIDTTGPTNAQHYKVDTQLKNLKTSKKLSLSHLNVQGIVNKTNTLEAFLVDKVPDVLCITEHFLNAEFIDDFVLDGWKTAAVFGRERVRQGSVAVFCEGDFEVIESVNSLSTEVQCEVTAIQ</sequence>
<dbReference type="Gene3D" id="3.60.10.10">
    <property type="entry name" value="Endonuclease/exonuclease/phosphatase"/>
    <property type="match status" value="1"/>
</dbReference>